<gene>
    <name evidence="3" type="ORF">SCHPADRAFT_383380</name>
</gene>
<evidence type="ECO:0000256" key="1">
    <source>
        <dbReference type="SAM" id="Phobius"/>
    </source>
</evidence>
<dbReference type="InParanoid" id="A0A0H2S8B1"/>
<feature type="domain" description="DUF6534" evidence="2">
    <location>
        <begin position="181"/>
        <end position="270"/>
    </location>
</feature>
<feature type="transmembrane region" description="Helical" evidence="1">
    <location>
        <begin position="130"/>
        <end position="155"/>
    </location>
</feature>
<keyword evidence="1" id="KW-1133">Transmembrane helix</keyword>
<feature type="transmembrane region" description="Helical" evidence="1">
    <location>
        <begin position="18"/>
        <end position="44"/>
    </location>
</feature>
<dbReference type="STRING" id="27342.A0A0H2S8B1"/>
<evidence type="ECO:0000313" key="4">
    <source>
        <dbReference type="Proteomes" id="UP000053477"/>
    </source>
</evidence>
<dbReference type="Proteomes" id="UP000053477">
    <property type="component" value="Unassembled WGS sequence"/>
</dbReference>
<accession>A0A0H2S8B1</accession>
<dbReference type="InterPro" id="IPR045339">
    <property type="entry name" value="DUF6534"/>
</dbReference>
<dbReference type="PANTHER" id="PTHR40465">
    <property type="entry name" value="CHROMOSOME 1, WHOLE GENOME SHOTGUN SEQUENCE"/>
    <property type="match status" value="1"/>
</dbReference>
<evidence type="ECO:0000259" key="2">
    <source>
        <dbReference type="Pfam" id="PF20152"/>
    </source>
</evidence>
<feature type="transmembrane region" description="Helical" evidence="1">
    <location>
        <begin position="245"/>
        <end position="266"/>
    </location>
</feature>
<feature type="transmembrane region" description="Helical" evidence="1">
    <location>
        <begin position="56"/>
        <end position="76"/>
    </location>
</feature>
<dbReference type="EMBL" id="KQ085965">
    <property type="protein sequence ID" value="KLO13106.1"/>
    <property type="molecule type" value="Genomic_DNA"/>
</dbReference>
<keyword evidence="4" id="KW-1185">Reference proteome</keyword>
<keyword evidence="1" id="KW-0472">Membrane</keyword>
<feature type="transmembrane region" description="Helical" evidence="1">
    <location>
        <begin position="175"/>
        <end position="197"/>
    </location>
</feature>
<reference evidence="3 4" key="1">
    <citation type="submission" date="2015-04" db="EMBL/GenBank/DDBJ databases">
        <title>Complete genome sequence of Schizopora paradoxa KUC8140, a cosmopolitan wood degrader in East Asia.</title>
        <authorList>
            <consortium name="DOE Joint Genome Institute"/>
            <person name="Min B."/>
            <person name="Park H."/>
            <person name="Jang Y."/>
            <person name="Kim J.-J."/>
            <person name="Kim K.H."/>
            <person name="Pangilinan J."/>
            <person name="Lipzen A."/>
            <person name="Riley R."/>
            <person name="Grigoriev I.V."/>
            <person name="Spatafora J.W."/>
            <person name="Choi I.-G."/>
        </authorList>
    </citation>
    <scope>NUCLEOTIDE SEQUENCE [LARGE SCALE GENOMIC DNA]</scope>
    <source>
        <strain evidence="3 4">KUC8140</strain>
    </source>
</reference>
<proteinExistence type="predicted"/>
<protein>
    <recommendedName>
        <fullName evidence="2">DUF6534 domain-containing protein</fullName>
    </recommendedName>
</protein>
<sequence length="327" mass="36328">MSVANFTPGYVMKHPDDFLGPIVAGAIIQAIELGIIVNQALQFFSRIAAGKKESRYVVATAIITLMIMMLQTSLIFSNLYRVVVKNFGNWVTVINVNWMFKVDPLLMGLMAAPVQAFYVRRCWLVVGKKWFVLLPLSCLLGGAVISLLCVTGYVFTMSQAKIILHPDQKLPSYFILFYVFSVSLDLSVTGIMLWYMLQAKAVAISKRTIEILRRLTFTMWEAVIPPSICAIIAMCLFLTRGENDFWEVFVQGGIGKLYIISFFTVLNGRPTTLGAELPTHVSSATASTSTASHNKKLQSFTSIKFLKGSRNSDTQIKVNVDDDGSGY</sequence>
<evidence type="ECO:0000313" key="3">
    <source>
        <dbReference type="EMBL" id="KLO13106.1"/>
    </source>
</evidence>
<dbReference type="PANTHER" id="PTHR40465:SF1">
    <property type="entry name" value="DUF6534 DOMAIN-CONTAINING PROTEIN"/>
    <property type="match status" value="1"/>
</dbReference>
<dbReference type="OrthoDB" id="3206554at2759"/>
<feature type="transmembrane region" description="Helical" evidence="1">
    <location>
        <begin position="96"/>
        <end position="118"/>
    </location>
</feature>
<name>A0A0H2S8B1_9AGAM</name>
<keyword evidence="1" id="KW-0812">Transmembrane</keyword>
<organism evidence="3 4">
    <name type="scientific">Schizopora paradoxa</name>
    <dbReference type="NCBI Taxonomy" id="27342"/>
    <lineage>
        <taxon>Eukaryota</taxon>
        <taxon>Fungi</taxon>
        <taxon>Dikarya</taxon>
        <taxon>Basidiomycota</taxon>
        <taxon>Agaricomycotina</taxon>
        <taxon>Agaricomycetes</taxon>
        <taxon>Hymenochaetales</taxon>
        <taxon>Schizoporaceae</taxon>
        <taxon>Schizopora</taxon>
    </lineage>
</organism>
<dbReference type="AlphaFoldDB" id="A0A0H2S8B1"/>
<feature type="transmembrane region" description="Helical" evidence="1">
    <location>
        <begin position="218"/>
        <end position="239"/>
    </location>
</feature>
<dbReference type="Pfam" id="PF20152">
    <property type="entry name" value="DUF6534"/>
    <property type="match status" value="1"/>
</dbReference>